<gene>
    <name evidence="2" type="ORF">DCAR_010785</name>
    <name evidence="3" type="ORF">DCAR_0312255</name>
</gene>
<evidence type="ECO:0000313" key="4">
    <source>
        <dbReference type="Proteomes" id="UP000077755"/>
    </source>
</evidence>
<feature type="compositionally biased region" description="Polar residues" evidence="1">
    <location>
        <begin position="39"/>
        <end position="50"/>
    </location>
</feature>
<evidence type="ECO:0000256" key="1">
    <source>
        <dbReference type="SAM" id="MobiDB-lite"/>
    </source>
</evidence>
<feature type="region of interest" description="Disordered" evidence="1">
    <location>
        <begin position="55"/>
        <end position="74"/>
    </location>
</feature>
<feature type="compositionally biased region" description="Basic residues" evidence="1">
    <location>
        <begin position="62"/>
        <end position="72"/>
    </location>
</feature>
<reference evidence="3" key="2">
    <citation type="submission" date="2022-03" db="EMBL/GenBank/DDBJ databases">
        <title>Draft title - Genomic analysis of global carrot germplasm unveils the trajectory of domestication and the origin of high carotenoid orange carrot.</title>
        <authorList>
            <person name="Iorizzo M."/>
            <person name="Ellison S."/>
            <person name="Senalik D."/>
            <person name="Macko-Podgorni A."/>
            <person name="Grzebelus D."/>
            <person name="Bostan H."/>
            <person name="Rolling W."/>
            <person name="Curaba J."/>
            <person name="Simon P."/>
        </authorList>
    </citation>
    <scope>NUCLEOTIDE SEQUENCE</scope>
    <source>
        <tissue evidence="3">Leaf</tissue>
    </source>
</reference>
<feature type="region of interest" description="Disordered" evidence="1">
    <location>
        <begin position="21"/>
        <end position="50"/>
    </location>
</feature>
<sequence>MMPPKSSVKINSQQLIIGRIKPAGPGIPERSTKKACTRTPLSNITNTPLSNITNIPTGAKLQPKRAKRKGKAVHNDWENIPLNDWSRNLFDEELSEKPNTAPHLYDDKDETATEGVYFSDDGLFDSECSDEHILPYAADDMLGSTMHQQDYSSDSASGNITVTS</sequence>
<dbReference type="Proteomes" id="UP000077755">
    <property type="component" value="Chromosome 3"/>
</dbReference>
<keyword evidence="4" id="KW-1185">Reference proteome</keyword>
<reference evidence="2" key="1">
    <citation type="journal article" date="2016" name="Nat. Genet.">
        <title>A high-quality carrot genome assembly provides new insights into carotenoid accumulation and asterid genome evolution.</title>
        <authorList>
            <person name="Iorizzo M."/>
            <person name="Ellison S."/>
            <person name="Senalik D."/>
            <person name="Zeng P."/>
            <person name="Satapoomin P."/>
            <person name="Huang J."/>
            <person name="Bowman M."/>
            <person name="Iovene M."/>
            <person name="Sanseverino W."/>
            <person name="Cavagnaro P."/>
            <person name="Yildiz M."/>
            <person name="Macko-Podgorni A."/>
            <person name="Moranska E."/>
            <person name="Grzebelus E."/>
            <person name="Grzebelus D."/>
            <person name="Ashrafi H."/>
            <person name="Zheng Z."/>
            <person name="Cheng S."/>
            <person name="Spooner D."/>
            <person name="Van Deynze A."/>
            <person name="Simon P."/>
        </authorList>
    </citation>
    <scope>NUCLEOTIDE SEQUENCE [LARGE SCALE GENOMIC DNA]</scope>
    <source>
        <tissue evidence="2">Leaf</tissue>
    </source>
</reference>
<dbReference type="EMBL" id="CP093345">
    <property type="protein sequence ID" value="WOG92977.1"/>
    <property type="molecule type" value="Genomic_DNA"/>
</dbReference>
<organism evidence="2">
    <name type="scientific">Daucus carota subsp. sativus</name>
    <name type="common">Carrot</name>
    <dbReference type="NCBI Taxonomy" id="79200"/>
    <lineage>
        <taxon>Eukaryota</taxon>
        <taxon>Viridiplantae</taxon>
        <taxon>Streptophyta</taxon>
        <taxon>Embryophyta</taxon>
        <taxon>Tracheophyta</taxon>
        <taxon>Spermatophyta</taxon>
        <taxon>Magnoliopsida</taxon>
        <taxon>eudicotyledons</taxon>
        <taxon>Gunneridae</taxon>
        <taxon>Pentapetalae</taxon>
        <taxon>asterids</taxon>
        <taxon>campanulids</taxon>
        <taxon>Apiales</taxon>
        <taxon>Apiaceae</taxon>
        <taxon>Apioideae</taxon>
        <taxon>Scandiceae</taxon>
        <taxon>Daucinae</taxon>
        <taxon>Daucus</taxon>
        <taxon>Daucus sect. Daucus</taxon>
    </lineage>
</organism>
<proteinExistence type="predicted"/>
<dbReference type="Gramene" id="KZN02031">
    <property type="protein sequence ID" value="KZN02031"/>
    <property type="gene ID" value="DCAR_010785"/>
</dbReference>
<dbReference type="AlphaFoldDB" id="A0A166AWN9"/>
<dbReference type="EMBL" id="LNRQ01000003">
    <property type="protein sequence ID" value="KZN02031.1"/>
    <property type="molecule type" value="Genomic_DNA"/>
</dbReference>
<protein>
    <submittedName>
        <fullName evidence="2">Uncharacterized protein</fullName>
    </submittedName>
</protein>
<evidence type="ECO:0000313" key="2">
    <source>
        <dbReference type="EMBL" id="KZN02031.1"/>
    </source>
</evidence>
<evidence type="ECO:0000313" key="3">
    <source>
        <dbReference type="EMBL" id="WOG92977.1"/>
    </source>
</evidence>
<name>A0A166AWN9_DAUCS</name>
<accession>A0A166AWN9</accession>